<dbReference type="EMBL" id="PKPP01037810">
    <property type="protein sequence ID" value="PWA13631.1"/>
    <property type="molecule type" value="Genomic_DNA"/>
</dbReference>
<protein>
    <recommendedName>
        <fullName evidence="3">Nucleic acid-binding, OB-fold protein</fullName>
    </recommendedName>
</protein>
<dbReference type="AlphaFoldDB" id="A0A2U1K8I9"/>
<dbReference type="CDD" id="cd04481">
    <property type="entry name" value="RPA1_DBD_B_like"/>
    <property type="match status" value="1"/>
</dbReference>
<sequence>MSHSTMNQMQTTSSKTIVQVNANIKDLRPKDRNKILEAKVYRAWIAREPPSTDEKDYIRCYISSGEKGTIGGPMRDQMVNRKIEIQNLNGNSIELTLWDDLAETFKKDEIDRLEKPIIIAVTSCKVSKYYNKLQLSSTPATYYYINPKIPQLERYRPSRV</sequence>
<dbReference type="OrthoDB" id="1904765at2759"/>
<evidence type="ECO:0008006" key="3">
    <source>
        <dbReference type="Google" id="ProtNLM"/>
    </source>
</evidence>
<dbReference type="PANTHER" id="PTHR47165">
    <property type="entry name" value="OS03G0429900 PROTEIN"/>
    <property type="match status" value="1"/>
</dbReference>
<keyword evidence="2" id="KW-1185">Reference proteome</keyword>
<reference evidence="1 2" key="1">
    <citation type="journal article" date="2018" name="Mol. Plant">
        <title>The genome of Artemisia annua provides insight into the evolution of Asteraceae family and artemisinin biosynthesis.</title>
        <authorList>
            <person name="Shen Q."/>
            <person name="Zhang L."/>
            <person name="Liao Z."/>
            <person name="Wang S."/>
            <person name="Yan T."/>
            <person name="Shi P."/>
            <person name="Liu M."/>
            <person name="Fu X."/>
            <person name="Pan Q."/>
            <person name="Wang Y."/>
            <person name="Lv Z."/>
            <person name="Lu X."/>
            <person name="Zhang F."/>
            <person name="Jiang W."/>
            <person name="Ma Y."/>
            <person name="Chen M."/>
            <person name="Hao X."/>
            <person name="Li L."/>
            <person name="Tang Y."/>
            <person name="Lv G."/>
            <person name="Zhou Y."/>
            <person name="Sun X."/>
            <person name="Brodelius P.E."/>
            <person name="Rose J.K.C."/>
            <person name="Tang K."/>
        </authorList>
    </citation>
    <scope>NUCLEOTIDE SEQUENCE [LARGE SCALE GENOMIC DNA]</scope>
    <source>
        <strain evidence="2">cv. Huhao1</strain>
        <tissue evidence="1">Leaf</tissue>
    </source>
</reference>
<comment type="caution">
    <text evidence="1">The sequence shown here is derived from an EMBL/GenBank/DDBJ whole genome shotgun (WGS) entry which is preliminary data.</text>
</comment>
<dbReference type="PANTHER" id="PTHR47165:SF4">
    <property type="entry name" value="OS03G0429900 PROTEIN"/>
    <property type="match status" value="1"/>
</dbReference>
<accession>A0A2U1K8I9</accession>
<proteinExistence type="predicted"/>
<dbReference type="Proteomes" id="UP000245207">
    <property type="component" value="Unassembled WGS sequence"/>
</dbReference>
<dbReference type="SUPFAM" id="SSF50249">
    <property type="entry name" value="Nucleic acid-binding proteins"/>
    <property type="match status" value="1"/>
</dbReference>
<dbReference type="InterPro" id="IPR012340">
    <property type="entry name" value="NA-bd_OB-fold"/>
</dbReference>
<organism evidence="1 2">
    <name type="scientific">Artemisia annua</name>
    <name type="common">Sweet wormwood</name>
    <dbReference type="NCBI Taxonomy" id="35608"/>
    <lineage>
        <taxon>Eukaryota</taxon>
        <taxon>Viridiplantae</taxon>
        <taxon>Streptophyta</taxon>
        <taxon>Embryophyta</taxon>
        <taxon>Tracheophyta</taxon>
        <taxon>Spermatophyta</taxon>
        <taxon>Magnoliopsida</taxon>
        <taxon>eudicotyledons</taxon>
        <taxon>Gunneridae</taxon>
        <taxon>Pentapetalae</taxon>
        <taxon>asterids</taxon>
        <taxon>campanulids</taxon>
        <taxon>Asterales</taxon>
        <taxon>Asteraceae</taxon>
        <taxon>Asteroideae</taxon>
        <taxon>Anthemideae</taxon>
        <taxon>Artemisiinae</taxon>
        <taxon>Artemisia</taxon>
    </lineage>
</organism>
<gene>
    <name evidence="1" type="ORF">CTI12_AA631960</name>
</gene>
<evidence type="ECO:0000313" key="2">
    <source>
        <dbReference type="Proteomes" id="UP000245207"/>
    </source>
</evidence>
<dbReference type="Gene3D" id="2.40.50.140">
    <property type="entry name" value="Nucleic acid-binding proteins"/>
    <property type="match status" value="1"/>
</dbReference>
<name>A0A2U1K8I9_ARTAN</name>
<evidence type="ECO:0000313" key="1">
    <source>
        <dbReference type="EMBL" id="PWA13631.1"/>
    </source>
</evidence>